<protein>
    <recommendedName>
        <fullName evidence="12">Dynamin-type G domain-containing protein</fullName>
    </recommendedName>
</protein>
<dbReference type="GO" id="GO:0005777">
    <property type="term" value="C:peroxisome"/>
    <property type="evidence" value="ECO:0007669"/>
    <property type="project" value="EnsemblFungi"/>
</dbReference>
<dbReference type="PANTHER" id="PTHR10465">
    <property type="entry name" value="TRANSMEMBRANE GTPASE FZO1"/>
    <property type="match status" value="1"/>
</dbReference>
<reference evidence="14" key="1">
    <citation type="submission" date="2016-05" db="EMBL/GenBank/DDBJ databases">
        <title>Comparative genomics of biotechnologically important yeasts.</title>
        <authorList>
            <consortium name="DOE Joint Genome Institute"/>
            <person name="Riley R."/>
            <person name="Haridas S."/>
            <person name="Wolfe K.H."/>
            <person name="Lopes M.R."/>
            <person name="Hittinger C.T."/>
            <person name="Goker M."/>
            <person name="Salamov A."/>
            <person name="Wisecaver J."/>
            <person name="Long T.M."/>
            <person name="Aerts A.L."/>
            <person name="Barry K."/>
            <person name="Choi C."/>
            <person name="Clum A."/>
            <person name="Coughlan A.Y."/>
            <person name="Deshpande S."/>
            <person name="Douglass A.P."/>
            <person name="Hanson S.J."/>
            <person name="Klenk H.-P."/>
            <person name="Labutti K."/>
            <person name="Lapidus A."/>
            <person name="Lindquist E."/>
            <person name="Lipzen A."/>
            <person name="Meier-Kolthoff J.P."/>
            <person name="Ohm R.A."/>
            <person name="Otillar R.P."/>
            <person name="Pangilinan J."/>
            <person name="Peng Y."/>
            <person name="Rokas A."/>
            <person name="Rosa C.A."/>
            <person name="Scheuner C."/>
            <person name="Sibirny A.A."/>
            <person name="Slot J.C."/>
            <person name="Stielow J.B."/>
            <person name="Sun H."/>
            <person name="Kurtzman C.P."/>
            <person name="Blackwell M."/>
            <person name="Grigoriev I.V."/>
            <person name="Jeffries T.W."/>
        </authorList>
    </citation>
    <scope>NUCLEOTIDE SEQUENCE [LARGE SCALE GENOMIC DNA]</scope>
    <source>
        <strain evidence="14">DSM 1968</strain>
    </source>
</reference>
<dbReference type="GO" id="GO:0160190">
    <property type="term" value="F:peroxisome-mitochondrion membrane tether activity"/>
    <property type="evidence" value="ECO:0007669"/>
    <property type="project" value="EnsemblFungi"/>
</dbReference>
<organism evidence="13 14">
    <name type="scientific">Ascoidea rubescens DSM 1968</name>
    <dbReference type="NCBI Taxonomy" id="1344418"/>
    <lineage>
        <taxon>Eukaryota</taxon>
        <taxon>Fungi</taxon>
        <taxon>Dikarya</taxon>
        <taxon>Ascomycota</taxon>
        <taxon>Saccharomycotina</taxon>
        <taxon>Saccharomycetes</taxon>
        <taxon>Ascoideaceae</taxon>
        <taxon>Ascoidea</taxon>
    </lineage>
</organism>
<dbReference type="InParanoid" id="A0A1D2VDB2"/>
<dbReference type="InterPro" id="IPR030381">
    <property type="entry name" value="G_DYNAMIN_dom"/>
</dbReference>
<dbReference type="GO" id="GO:1990627">
    <property type="term" value="P:mitochondrial inner membrane fusion"/>
    <property type="evidence" value="ECO:0007669"/>
    <property type="project" value="EnsemblFungi"/>
</dbReference>
<evidence type="ECO:0000256" key="3">
    <source>
        <dbReference type="ARBA" id="ARBA00022741"/>
    </source>
</evidence>
<dbReference type="FunFam" id="3.40.50.300:FF:000638">
    <property type="entry name" value="Transmembrane GTPase Fzo1, putative"/>
    <property type="match status" value="1"/>
</dbReference>
<evidence type="ECO:0000256" key="11">
    <source>
        <dbReference type="ARBA" id="ARBA00048548"/>
    </source>
</evidence>
<keyword evidence="14" id="KW-1185">Reference proteome</keyword>
<dbReference type="GO" id="GO:0003924">
    <property type="term" value="F:GTPase activity"/>
    <property type="evidence" value="ECO:0007669"/>
    <property type="project" value="EnsemblFungi"/>
</dbReference>
<dbReference type="GO" id="GO:0048312">
    <property type="term" value="P:intracellular distribution of mitochondria"/>
    <property type="evidence" value="ECO:0007669"/>
    <property type="project" value="EnsemblFungi"/>
</dbReference>
<dbReference type="InterPro" id="IPR045063">
    <property type="entry name" value="Dynamin_N"/>
</dbReference>
<evidence type="ECO:0000256" key="1">
    <source>
        <dbReference type="ARBA" id="ARBA00004374"/>
    </source>
</evidence>
<accession>A0A1D2VDB2</accession>
<sequence>LTSQLSQLQYNENRIALDRSINVTIEILNDLKMEVKERPIHYPVECFTQHHDDLLNDNKSLRALQRHSSLDLPISEDHLPSSSLPIASLNTVASDSIALIHLKLLNLNFKTSDNIIGNCNGKLIDNFDRQTLSRLLSQKIDSSINHLLSLRERIDDTSSKVFVTGDLNAGKSTFCNALLRRKLLPEDQQPCTNVFCEVIDSSVNNGIEEVHAIPLSILSQRSNLSQTSNLSLTFSSKPSPSTYNIKDESTYKIFSIHDLHELVQESDKYSYLKVYVNDNRNLDESLLRNGVIDIALIDAPGLNMDSYQTTQVFSRQEEIDLVVFVVNAENHFTLSAKEFITAAARDKNFIFIVVNKFDNIRDKNKCITKILDQVQRLSPDTHKDARDFVHFVSSSQILDHQSSTGHFNNYPNHGNDANNIDINDDPNFDHLDSSLRKFILEKRALSKLAPAKNYLLKILSDVESLSLLNEKLFLKDKECASDKLSQINPVYERLLANSVSSFDEINKYIENVSFDIYKFSKTTISAAIAELCFVDNDQIPYKGVHSIYQYALKTQDLMISKVLESVEISENYAKRKTSEGVEKIKIIGKSALERDDLMDDRIFRNDFMFTKKRDTIVRNLNEPISLLDFFDPSFDLFLGFLGLKKQAEISNRPLNRFGIPEPNKAKFDWKSSVSLIFLTSSAKLFLTKDLILTNLHSLGNFSTLFHSKTSVGLVLFSVGFLGVCWLINDIPNAFKNKFSKKLAHSINDLDYANTNSMRISKECRLILNYPLKEISENFQTEIKEQNEMKEKVFRELKAFEIGLGTYKKL</sequence>
<gene>
    <name evidence="13" type="ORF">ASCRUDRAFT_24611</name>
</gene>
<dbReference type="SUPFAM" id="SSF52540">
    <property type="entry name" value="P-loop containing nucleoside triphosphate hydrolases"/>
    <property type="match status" value="1"/>
</dbReference>
<dbReference type="GO" id="GO:0005525">
    <property type="term" value="F:GTP binding"/>
    <property type="evidence" value="ECO:0007669"/>
    <property type="project" value="UniProtKB-KW"/>
</dbReference>
<dbReference type="Pfam" id="PF00350">
    <property type="entry name" value="Dynamin_N"/>
    <property type="match status" value="1"/>
</dbReference>
<evidence type="ECO:0000256" key="2">
    <source>
        <dbReference type="ARBA" id="ARBA00022692"/>
    </source>
</evidence>
<evidence type="ECO:0000313" key="14">
    <source>
        <dbReference type="Proteomes" id="UP000095038"/>
    </source>
</evidence>
<comment type="subcellular location">
    <subcellularLocation>
        <location evidence="1">Mitochondrion outer membrane</location>
        <topology evidence="1">Multi-pass membrane protein</topology>
    </subcellularLocation>
</comment>
<keyword evidence="7" id="KW-0175">Coiled coil</keyword>
<feature type="domain" description="Dynamin-type G" evidence="12">
    <location>
        <begin position="155"/>
        <end position="468"/>
    </location>
</feature>
<keyword evidence="8" id="KW-0496">Mitochondrion</keyword>
<dbReference type="Gene3D" id="3.40.50.300">
    <property type="entry name" value="P-loop containing nucleotide triphosphate hydrolases"/>
    <property type="match status" value="1"/>
</dbReference>
<evidence type="ECO:0000256" key="8">
    <source>
        <dbReference type="ARBA" id="ARBA00023128"/>
    </source>
</evidence>
<dbReference type="EMBL" id="KV454485">
    <property type="protein sequence ID" value="ODV59500.1"/>
    <property type="molecule type" value="Genomic_DNA"/>
</dbReference>
<evidence type="ECO:0000313" key="13">
    <source>
        <dbReference type="EMBL" id="ODV59500.1"/>
    </source>
</evidence>
<evidence type="ECO:0000259" key="12">
    <source>
        <dbReference type="PROSITE" id="PS51718"/>
    </source>
</evidence>
<dbReference type="GeneID" id="30963494"/>
<evidence type="ECO:0000256" key="5">
    <source>
        <dbReference type="ARBA" id="ARBA00022801"/>
    </source>
</evidence>
<evidence type="ECO:0000256" key="4">
    <source>
        <dbReference type="ARBA" id="ARBA00022787"/>
    </source>
</evidence>
<keyword evidence="5" id="KW-0378">Hydrolase</keyword>
<dbReference type="GO" id="GO:0005741">
    <property type="term" value="C:mitochondrial outer membrane"/>
    <property type="evidence" value="ECO:0007669"/>
    <property type="project" value="UniProtKB-SubCell"/>
</dbReference>
<evidence type="ECO:0000256" key="6">
    <source>
        <dbReference type="ARBA" id="ARBA00022989"/>
    </source>
</evidence>
<dbReference type="InterPro" id="IPR027094">
    <property type="entry name" value="Mitofusin_fam"/>
</dbReference>
<dbReference type="PANTHER" id="PTHR10465:SF0">
    <property type="entry name" value="SARCALUMENIN"/>
    <property type="match status" value="1"/>
</dbReference>
<dbReference type="FunCoup" id="A0A1D2VDB2">
    <property type="interactions" value="90"/>
</dbReference>
<feature type="non-terminal residue" evidence="13">
    <location>
        <position position="809"/>
    </location>
</feature>
<comment type="catalytic activity">
    <reaction evidence="11">
        <text>GTP + H2O = GDP + phosphate + H(+)</text>
        <dbReference type="Rhea" id="RHEA:19669"/>
        <dbReference type="ChEBI" id="CHEBI:15377"/>
        <dbReference type="ChEBI" id="CHEBI:15378"/>
        <dbReference type="ChEBI" id="CHEBI:37565"/>
        <dbReference type="ChEBI" id="CHEBI:43474"/>
        <dbReference type="ChEBI" id="CHEBI:58189"/>
    </reaction>
</comment>
<keyword evidence="10" id="KW-0472">Membrane</keyword>
<proteinExistence type="predicted"/>
<dbReference type="AlphaFoldDB" id="A0A1D2VDB2"/>
<evidence type="ECO:0000256" key="9">
    <source>
        <dbReference type="ARBA" id="ARBA00023134"/>
    </source>
</evidence>
<keyword evidence="4" id="KW-1000">Mitochondrion outer membrane</keyword>
<evidence type="ECO:0000256" key="7">
    <source>
        <dbReference type="ARBA" id="ARBA00023054"/>
    </source>
</evidence>
<dbReference type="InterPro" id="IPR027417">
    <property type="entry name" value="P-loop_NTPase"/>
</dbReference>
<dbReference type="GO" id="GO:0160189">
    <property type="term" value="C:peroxisomal-mitochondrial contact site"/>
    <property type="evidence" value="ECO:0007669"/>
    <property type="project" value="EnsemblFungi"/>
</dbReference>
<dbReference type="PROSITE" id="PS51718">
    <property type="entry name" value="G_DYNAMIN_2"/>
    <property type="match status" value="1"/>
</dbReference>
<dbReference type="STRING" id="1344418.A0A1D2VDB2"/>
<dbReference type="Proteomes" id="UP000095038">
    <property type="component" value="Unassembled WGS sequence"/>
</dbReference>
<dbReference type="GO" id="GO:1990626">
    <property type="term" value="P:mitochondrial outer membrane fusion"/>
    <property type="evidence" value="ECO:0007669"/>
    <property type="project" value="EnsemblFungi"/>
</dbReference>
<feature type="non-terminal residue" evidence="13">
    <location>
        <position position="1"/>
    </location>
</feature>
<keyword evidence="2" id="KW-0812">Transmembrane</keyword>
<evidence type="ECO:0000256" key="10">
    <source>
        <dbReference type="ARBA" id="ARBA00023136"/>
    </source>
</evidence>
<dbReference type="OrthoDB" id="9984778at2759"/>
<name>A0A1D2VDB2_9ASCO</name>
<keyword evidence="6" id="KW-1133">Transmembrane helix</keyword>
<keyword evidence="3" id="KW-0547">Nucleotide-binding</keyword>
<dbReference type="RefSeq" id="XP_020045807.1">
    <property type="nucleotide sequence ID" value="XM_020189858.1"/>
</dbReference>
<keyword evidence="9" id="KW-0342">GTP-binding</keyword>